<comment type="caution">
    <text evidence="12">The sequence shown here is derived from an EMBL/GenBank/DDBJ whole genome shotgun (WGS) entry which is preliminary data.</text>
</comment>
<dbReference type="Gene3D" id="3.90.110.10">
    <property type="entry name" value="Lactate dehydrogenase/glycoside hydrolase, family 4, C-terminal"/>
    <property type="match status" value="1"/>
</dbReference>
<keyword evidence="2 8" id="KW-0479">Metal-binding</keyword>
<dbReference type="GO" id="GO:0005975">
    <property type="term" value="P:carbohydrate metabolic process"/>
    <property type="evidence" value="ECO:0007669"/>
    <property type="project" value="InterPro"/>
</dbReference>
<keyword evidence="6 10" id="KW-0326">Glycosidase</keyword>
<reference evidence="12 13" key="1">
    <citation type="journal article" date="2015" name="Genome Announc.">
        <title>Expanding the biotechnology potential of lactobacilli through comparative genomics of 213 strains and associated genera.</title>
        <authorList>
            <person name="Sun Z."/>
            <person name="Harris H.M."/>
            <person name="McCann A."/>
            <person name="Guo C."/>
            <person name="Argimon S."/>
            <person name="Zhang W."/>
            <person name="Yang X."/>
            <person name="Jeffery I.B."/>
            <person name="Cooney J.C."/>
            <person name="Kagawa T.F."/>
            <person name="Liu W."/>
            <person name="Song Y."/>
            <person name="Salvetti E."/>
            <person name="Wrobel A."/>
            <person name="Rasinkangas P."/>
            <person name="Parkhill J."/>
            <person name="Rea M.C."/>
            <person name="O'Sullivan O."/>
            <person name="Ritari J."/>
            <person name="Douillard F.P."/>
            <person name="Paul Ross R."/>
            <person name="Yang R."/>
            <person name="Briner A.E."/>
            <person name="Felis G.E."/>
            <person name="de Vos W.M."/>
            <person name="Barrangou R."/>
            <person name="Klaenhammer T.R."/>
            <person name="Caufield P.W."/>
            <person name="Cui Y."/>
            <person name="Zhang H."/>
            <person name="O'Toole P.W."/>
        </authorList>
    </citation>
    <scope>NUCLEOTIDE SEQUENCE [LARGE SCALE GENOMIC DNA]</scope>
    <source>
        <strain evidence="12 13">DSM 21115</strain>
    </source>
</reference>
<keyword evidence="8" id="KW-0170">Cobalt</keyword>
<keyword evidence="8" id="KW-0533">Nickel</keyword>
<evidence type="ECO:0000256" key="6">
    <source>
        <dbReference type="ARBA" id="ARBA00023295"/>
    </source>
</evidence>
<dbReference type="SUPFAM" id="SSF51735">
    <property type="entry name" value="NAD(P)-binding Rossmann-fold domains"/>
    <property type="match status" value="1"/>
</dbReference>
<evidence type="ECO:0000256" key="10">
    <source>
        <dbReference type="RuleBase" id="RU361152"/>
    </source>
</evidence>
<dbReference type="PANTHER" id="PTHR32092">
    <property type="entry name" value="6-PHOSPHO-BETA-GLUCOSIDASE-RELATED"/>
    <property type="match status" value="1"/>
</dbReference>
<dbReference type="GO" id="GO:0016616">
    <property type="term" value="F:oxidoreductase activity, acting on the CH-OH group of donors, NAD or NADP as acceptor"/>
    <property type="evidence" value="ECO:0007669"/>
    <property type="project" value="InterPro"/>
</dbReference>
<dbReference type="Pfam" id="PF02056">
    <property type="entry name" value="Glyco_hydro_4"/>
    <property type="match status" value="1"/>
</dbReference>
<dbReference type="GO" id="GO:0046872">
    <property type="term" value="F:metal ion binding"/>
    <property type="evidence" value="ECO:0007669"/>
    <property type="project" value="UniProtKB-KW"/>
</dbReference>
<dbReference type="InterPro" id="IPR001088">
    <property type="entry name" value="Glyco_hydro_4"/>
</dbReference>
<accession>A0A0R2NRN8</accession>
<protein>
    <submittedName>
        <fullName evidence="12">6-phospho-beta-glucosidase</fullName>
    </submittedName>
</protein>
<gene>
    <name evidence="12" type="ORF">DY78_GL002453</name>
</gene>
<dbReference type="PROSITE" id="PS01324">
    <property type="entry name" value="GLYCOSYL_HYDROL_F4"/>
    <property type="match status" value="1"/>
</dbReference>
<dbReference type="CDD" id="cd05296">
    <property type="entry name" value="GH4_P_beta_glucosidase"/>
    <property type="match status" value="1"/>
</dbReference>
<keyword evidence="3 10" id="KW-0378">Hydrolase</keyword>
<dbReference type="PANTHER" id="PTHR32092:SF5">
    <property type="entry name" value="6-PHOSPHO-BETA-GLUCOSIDASE"/>
    <property type="match status" value="1"/>
</dbReference>
<organism evidence="12 13">
    <name type="scientific">Lactiplantibacillus fabifermentans DSM 21115</name>
    <dbReference type="NCBI Taxonomy" id="1413187"/>
    <lineage>
        <taxon>Bacteria</taxon>
        <taxon>Bacillati</taxon>
        <taxon>Bacillota</taxon>
        <taxon>Bacilli</taxon>
        <taxon>Lactobacillales</taxon>
        <taxon>Lactobacillaceae</taxon>
        <taxon>Lactiplantibacillus</taxon>
    </lineage>
</organism>
<dbReference type="InterPro" id="IPR022616">
    <property type="entry name" value="Glyco_hydro_4_C"/>
</dbReference>
<dbReference type="Gene3D" id="3.40.50.720">
    <property type="entry name" value="NAD(P)-binding Rossmann-like Domain"/>
    <property type="match status" value="1"/>
</dbReference>
<evidence type="ECO:0000313" key="12">
    <source>
        <dbReference type="EMBL" id="KRO28325.1"/>
    </source>
</evidence>
<feature type="domain" description="Glycosyl hydrolase family 4 C-terminal" evidence="11">
    <location>
        <begin position="203"/>
        <end position="419"/>
    </location>
</feature>
<evidence type="ECO:0000256" key="2">
    <source>
        <dbReference type="ARBA" id="ARBA00022723"/>
    </source>
</evidence>
<dbReference type="InterPro" id="IPR019802">
    <property type="entry name" value="GlycHydrolase_4_CS"/>
</dbReference>
<evidence type="ECO:0000259" key="11">
    <source>
        <dbReference type="Pfam" id="PF11975"/>
    </source>
</evidence>
<evidence type="ECO:0000256" key="3">
    <source>
        <dbReference type="ARBA" id="ARBA00022801"/>
    </source>
</evidence>
<keyword evidence="4 10" id="KW-0520">NAD</keyword>
<dbReference type="Pfam" id="PF11975">
    <property type="entry name" value="Glyco_hydro_4C"/>
    <property type="match status" value="1"/>
</dbReference>
<comment type="cofactor">
    <cofactor evidence="10">
        <name>NAD(+)</name>
        <dbReference type="ChEBI" id="CHEBI:57540"/>
    </cofactor>
    <text evidence="10">Binds 1 NAD(+) per subunit.</text>
</comment>
<dbReference type="PRINTS" id="PR00732">
    <property type="entry name" value="GLHYDRLASE4"/>
</dbReference>
<name>A0A0R2NRN8_9LACO</name>
<feature type="binding site" evidence="8">
    <location>
        <position position="178"/>
    </location>
    <ligand>
        <name>Mn(2+)</name>
        <dbReference type="ChEBI" id="CHEBI:29035"/>
    </ligand>
</feature>
<comment type="similarity">
    <text evidence="1 10">Belongs to the glycosyl hydrolase 4 family.</text>
</comment>
<feature type="binding site" evidence="8">
    <location>
        <position position="208"/>
    </location>
    <ligand>
        <name>Mn(2+)</name>
        <dbReference type="ChEBI" id="CHEBI:29035"/>
    </ligand>
</feature>
<keyword evidence="5 8" id="KW-0464">Manganese</keyword>
<evidence type="ECO:0000313" key="13">
    <source>
        <dbReference type="Proteomes" id="UP000050920"/>
    </source>
</evidence>
<evidence type="ECO:0000256" key="4">
    <source>
        <dbReference type="ARBA" id="ARBA00023027"/>
    </source>
</evidence>
<evidence type="ECO:0000256" key="1">
    <source>
        <dbReference type="ARBA" id="ARBA00010141"/>
    </source>
</evidence>
<feature type="binding site" evidence="7">
    <location>
        <position position="156"/>
    </location>
    <ligand>
        <name>substrate</name>
    </ligand>
</feature>
<dbReference type="InterPro" id="IPR015955">
    <property type="entry name" value="Lactate_DH/Glyco_Ohase_4_C"/>
</dbReference>
<dbReference type="Proteomes" id="UP000050920">
    <property type="component" value="Unassembled WGS sequence"/>
</dbReference>
<dbReference type="SUPFAM" id="SSF56327">
    <property type="entry name" value="LDH C-terminal domain-like"/>
    <property type="match status" value="1"/>
</dbReference>
<sequence>MEGFIMTREALKLVTIGGGSSYTPELIEGYIKRRDQLPIKEIWLVDIPAGEEKLNIVGAMAKRMVKAAGLDWQIHLTLDRQAALKDADFVSTQFRVGRLPARIKDERIPNYYGLIGQETNGAGGIFKAFRTVPVILDIVHDMQTLCPNAWLINFTNPSGMITEAIKTYGHWDKVIGLCNVPVMAMLSEPELIGKTLDDLTYKFAGIDHFHWHRVWDNTGQEVTMQIIDKLFGDDDAGLPTNIFDVPFFKDQLANMKMIPCGYHRYYYRQEEMLKHGLEEYANPEGTRAQQVTRIEEELFDLYKDPNLDYKPKQLAERGGAHYSDAACEAIASIYQDKKTHMVVSTLNQGSVPDLPSDHVVEVSAQVGAAGAVPMAFGHFQPAERGWIQLMKNMELVIVEAAATGNYGLALQAFTMNPLIPAGATAKHVLDEMLVAHQKYLPQFATKIKELNAAGLTVQDPIAAELTEKPALA</sequence>
<dbReference type="InterPro" id="IPR036291">
    <property type="entry name" value="NAD(P)-bd_dom_sf"/>
</dbReference>
<keyword evidence="8" id="KW-0408">Iron</keyword>
<dbReference type="AlphaFoldDB" id="A0A0R2NRN8"/>
<feature type="site" description="Increases basicity of active site Tyr" evidence="9">
    <location>
        <position position="118"/>
    </location>
</feature>
<evidence type="ECO:0000256" key="8">
    <source>
        <dbReference type="PIRSR" id="PIRSR601088-3"/>
    </source>
</evidence>
<evidence type="ECO:0000256" key="9">
    <source>
        <dbReference type="PIRSR" id="PIRSR601088-4"/>
    </source>
</evidence>
<feature type="binding site" evidence="7">
    <location>
        <position position="102"/>
    </location>
    <ligand>
        <name>substrate</name>
    </ligand>
</feature>
<dbReference type="EMBL" id="AYGX02000046">
    <property type="protein sequence ID" value="KRO28325.1"/>
    <property type="molecule type" value="Genomic_DNA"/>
</dbReference>
<proteinExistence type="inferred from homology"/>
<evidence type="ECO:0000256" key="7">
    <source>
        <dbReference type="PIRSR" id="PIRSR601088-2"/>
    </source>
</evidence>
<dbReference type="GO" id="GO:0004553">
    <property type="term" value="F:hydrolase activity, hydrolyzing O-glycosyl compounds"/>
    <property type="evidence" value="ECO:0007669"/>
    <property type="project" value="InterPro"/>
</dbReference>
<keyword evidence="13" id="KW-1185">Reference proteome</keyword>
<evidence type="ECO:0000256" key="5">
    <source>
        <dbReference type="ARBA" id="ARBA00023211"/>
    </source>
</evidence>